<sequence length="702" mass="76781">MDVILVLLTLWFMDSSTEAQHRTNNRGGVFSIHSARGSPGPPGFSILPHLNRPTFPPRGSAGPRGFSMLPNLNRPPPPLPRPNIGHGLPIRISTTGNVPLTYNTRIEVPSNLNTGNSVPLMFNAGRYFPVYFNTGNNIFPQNRSTGNIMEVNNGNNFPARFNTVNTFPANQPNSQNFGNSFLSGLNNEVAVPLFNIGTSRPTQSIAERENPANANTKNSNLSNGIFKNENRIDFLDPTYNGNVDQGANRVFSYFGEQLTTEPPSTLFDNEADIAPTLESKGVSPSEGSRAGVPRDSVHFGSSKLLAGTVSGTTDPTVLKESGSVFDVSQMRAEELGNLAVLRGSNNFKTTNTNAQTFSSTSENQQFSQSFRNIPSLTNTGGDVTDQNYFLPKLSTSILPAFTPQSSQPPLSAIPPQHPLNPTTTFDLMGNMAGALHDPLMFFGLNEIMDLDVMDSAFFNAISNPISANAALQMRVKATPSMNLLTSSRSNANTSPFLLPPPSPVSSTSNILTHSPIRNNDQIPTPPNFLQVSQQRNMFTEQADNVFPPLFSQTPRSRNRSQNPFRVNWNPIMARPPIPPGVQFLSQTIPGMTENFLSRNVFPTQQSSWFDPTFGIALEDSHDPTVKKTKIHQGNVEGKIQPISVGKEASKPIRVRTMARAELQNPAYTNPSHDSSLQSFQFKILHRILNTKTSLMTMNLVEA</sequence>
<evidence type="ECO:0000313" key="3">
    <source>
        <dbReference type="EMBL" id="OWF42871.1"/>
    </source>
</evidence>
<dbReference type="Proteomes" id="UP000242188">
    <property type="component" value="Unassembled WGS sequence"/>
</dbReference>
<dbReference type="EMBL" id="NEDP02005207">
    <property type="protein sequence ID" value="OWF42871.1"/>
    <property type="molecule type" value="Genomic_DNA"/>
</dbReference>
<protein>
    <submittedName>
        <fullName evidence="3">Uncharacterized protein</fullName>
    </submittedName>
</protein>
<evidence type="ECO:0000313" key="4">
    <source>
        <dbReference type="Proteomes" id="UP000242188"/>
    </source>
</evidence>
<feature type="chain" id="PRO_5012194196" evidence="2">
    <location>
        <begin position="20"/>
        <end position="702"/>
    </location>
</feature>
<dbReference type="AlphaFoldDB" id="A0A210Q2A6"/>
<evidence type="ECO:0000256" key="1">
    <source>
        <dbReference type="SAM" id="MobiDB-lite"/>
    </source>
</evidence>
<reference evidence="3 4" key="1">
    <citation type="journal article" date="2017" name="Nat. Ecol. Evol.">
        <title>Scallop genome provides insights into evolution of bilaterian karyotype and development.</title>
        <authorList>
            <person name="Wang S."/>
            <person name="Zhang J."/>
            <person name="Jiao W."/>
            <person name="Li J."/>
            <person name="Xun X."/>
            <person name="Sun Y."/>
            <person name="Guo X."/>
            <person name="Huan P."/>
            <person name="Dong B."/>
            <person name="Zhang L."/>
            <person name="Hu X."/>
            <person name="Sun X."/>
            <person name="Wang J."/>
            <person name="Zhao C."/>
            <person name="Wang Y."/>
            <person name="Wang D."/>
            <person name="Huang X."/>
            <person name="Wang R."/>
            <person name="Lv J."/>
            <person name="Li Y."/>
            <person name="Zhang Z."/>
            <person name="Liu B."/>
            <person name="Lu W."/>
            <person name="Hui Y."/>
            <person name="Liang J."/>
            <person name="Zhou Z."/>
            <person name="Hou R."/>
            <person name="Li X."/>
            <person name="Liu Y."/>
            <person name="Li H."/>
            <person name="Ning X."/>
            <person name="Lin Y."/>
            <person name="Zhao L."/>
            <person name="Xing Q."/>
            <person name="Dou J."/>
            <person name="Li Y."/>
            <person name="Mao J."/>
            <person name="Guo H."/>
            <person name="Dou H."/>
            <person name="Li T."/>
            <person name="Mu C."/>
            <person name="Jiang W."/>
            <person name="Fu Q."/>
            <person name="Fu X."/>
            <person name="Miao Y."/>
            <person name="Liu J."/>
            <person name="Yu Q."/>
            <person name="Li R."/>
            <person name="Liao H."/>
            <person name="Li X."/>
            <person name="Kong Y."/>
            <person name="Jiang Z."/>
            <person name="Chourrout D."/>
            <person name="Li R."/>
            <person name="Bao Z."/>
        </authorList>
    </citation>
    <scope>NUCLEOTIDE SEQUENCE [LARGE SCALE GENOMIC DNA]</scope>
    <source>
        <strain evidence="3 4">PY_sf001</strain>
    </source>
</reference>
<accession>A0A210Q2A6</accession>
<feature type="signal peptide" evidence="2">
    <location>
        <begin position="1"/>
        <end position="19"/>
    </location>
</feature>
<comment type="caution">
    <text evidence="3">The sequence shown here is derived from an EMBL/GenBank/DDBJ whole genome shotgun (WGS) entry which is preliminary data.</text>
</comment>
<proteinExistence type="predicted"/>
<evidence type="ECO:0000256" key="2">
    <source>
        <dbReference type="SAM" id="SignalP"/>
    </source>
</evidence>
<keyword evidence="4" id="KW-1185">Reference proteome</keyword>
<keyword evidence="2" id="KW-0732">Signal</keyword>
<feature type="region of interest" description="Disordered" evidence="1">
    <location>
        <begin position="277"/>
        <end position="296"/>
    </location>
</feature>
<name>A0A210Q2A6_MIZYE</name>
<organism evidence="3 4">
    <name type="scientific">Mizuhopecten yessoensis</name>
    <name type="common">Japanese scallop</name>
    <name type="synonym">Patinopecten yessoensis</name>
    <dbReference type="NCBI Taxonomy" id="6573"/>
    <lineage>
        <taxon>Eukaryota</taxon>
        <taxon>Metazoa</taxon>
        <taxon>Spiralia</taxon>
        <taxon>Lophotrochozoa</taxon>
        <taxon>Mollusca</taxon>
        <taxon>Bivalvia</taxon>
        <taxon>Autobranchia</taxon>
        <taxon>Pteriomorphia</taxon>
        <taxon>Pectinida</taxon>
        <taxon>Pectinoidea</taxon>
        <taxon>Pectinidae</taxon>
        <taxon>Mizuhopecten</taxon>
    </lineage>
</organism>
<gene>
    <name evidence="3" type="ORF">KP79_PYT17678</name>
</gene>